<evidence type="ECO:0000256" key="5">
    <source>
        <dbReference type="ARBA" id="ARBA00022692"/>
    </source>
</evidence>
<keyword evidence="10" id="KW-1185">Reference proteome</keyword>
<keyword evidence="7 8" id="KW-0472">Membrane</keyword>
<dbReference type="Gene3D" id="1.10.3470.10">
    <property type="entry name" value="ABC transporter involved in vitamin B12 uptake, BtuC"/>
    <property type="match status" value="1"/>
</dbReference>
<dbReference type="PANTHER" id="PTHR30472:SF25">
    <property type="entry name" value="ABC TRANSPORTER PERMEASE PROTEIN MJ0876-RELATED"/>
    <property type="match status" value="1"/>
</dbReference>
<evidence type="ECO:0000256" key="7">
    <source>
        <dbReference type="ARBA" id="ARBA00023136"/>
    </source>
</evidence>
<gene>
    <name evidence="9" type="ORF">DNJ96_13500</name>
</gene>
<comment type="similarity">
    <text evidence="2">Belongs to the binding-protein-dependent transport system permease family. FecCD subfamily.</text>
</comment>
<evidence type="ECO:0000256" key="1">
    <source>
        <dbReference type="ARBA" id="ARBA00004651"/>
    </source>
</evidence>
<dbReference type="RefSeq" id="WP_131182705.1">
    <property type="nucleotide sequence ID" value="NZ_QJUO01000001.1"/>
</dbReference>
<feature type="transmembrane region" description="Helical" evidence="8">
    <location>
        <begin position="69"/>
        <end position="90"/>
    </location>
</feature>
<dbReference type="CDD" id="cd06550">
    <property type="entry name" value="TM_ABC_iron-siderophores_like"/>
    <property type="match status" value="1"/>
</dbReference>
<dbReference type="FunFam" id="1.10.3470.10:FF:000001">
    <property type="entry name" value="Vitamin B12 ABC transporter permease BtuC"/>
    <property type="match status" value="1"/>
</dbReference>
<evidence type="ECO:0000256" key="4">
    <source>
        <dbReference type="ARBA" id="ARBA00022475"/>
    </source>
</evidence>
<feature type="transmembrane region" description="Helical" evidence="8">
    <location>
        <begin position="130"/>
        <end position="152"/>
    </location>
</feature>
<feature type="transmembrane region" description="Helical" evidence="8">
    <location>
        <begin position="293"/>
        <end position="312"/>
    </location>
</feature>
<evidence type="ECO:0000256" key="8">
    <source>
        <dbReference type="SAM" id="Phobius"/>
    </source>
</evidence>
<dbReference type="GO" id="GO:0022857">
    <property type="term" value="F:transmembrane transporter activity"/>
    <property type="evidence" value="ECO:0007669"/>
    <property type="project" value="InterPro"/>
</dbReference>
<sequence>MTDRLARAYRRFLRRRLILLLSLLAAILASLVFDVANGPSSMGLADVLRGILDPGALSLGEAVILWDVRMPYAVMALVVGAALGLAGAEMQTALNNPLASPFTLGVSAAATLGASLVIVFNLYLPGLPHTYSIPLGAFACAAGSILLIQLLLRSYGNGVETVVLFGIAMVFALEALVALIQFMADSDTLQQVVFWTFGSLGRATWDKVAIVAVVLALCLPFSLRRAWAMTTLRAGEDQARSAGIAVDRLRMIVLLRVSLLAAVAVAFVGTISFVGLVAPHIARLLLGEDHRFYLPGSALVGALMLSLASIASKALIPGLVIPVGIVTALVGIPLFMGLILGQRRRR</sequence>
<dbReference type="InterPro" id="IPR037294">
    <property type="entry name" value="ABC_BtuC-like"/>
</dbReference>
<organism evidence="9 10">
    <name type="scientific">Stutzerimonas kirkiae</name>
    <dbReference type="NCBI Taxonomy" id="2211392"/>
    <lineage>
        <taxon>Bacteria</taxon>
        <taxon>Pseudomonadati</taxon>
        <taxon>Pseudomonadota</taxon>
        <taxon>Gammaproteobacteria</taxon>
        <taxon>Pseudomonadales</taxon>
        <taxon>Pseudomonadaceae</taxon>
        <taxon>Stutzerimonas</taxon>
    </lineage>
</organism>
<dbReference type="PANTHER" id="PTHR30472">
    <property type="entry name" value="FERRIC ENTEROBACTIN TRANSPORT SYSTEM PERMEASE PROTEIN"/>
    <property type="match status" value="1"/>
</dbReference>
<feature type="transmembrane region" description="Helical" evidence="8">
    <location>
        <begin position="164"/>
        <end position="184"/>
    </location>
</feature>
<evidence type="ECO:0000256" key="2">
    <source>
        <dbReference type="ARBA" id="ARBA00007935"/>
    </source>
</evidence>
<evidence type="ECO:0000313" key="9">
    <source>
        <dbReference type="EMBL" id="TBU94050.1"/>
    </source>
</evidence>
<dbReference type="AlphaFoldDB" id="A0A4Q9R4X0"/>
<comment type="caution">
    <text evidence="9">The sequence shown here is derived from an EMBL/GenBank/DDBJ whole genome shotgun (WGS) entry which is preliminary data.</text>
</comment>
<dbReference type="SUPFAM" id="SSF81345">
    <property type="entry name" value="ABC transporter involved in vitamin B12 uptake, BtuC"/>
    <property type="match status" value="1"/>
</dbReference>
<comment type="subcellular location">
    <subcellularLocation>
        <location evidence="1">Cell membrane</location>
        <topology evidence="1">Multi-pass membrane protein</topology>
    </subcellularLocation>
</comment>
<dbReference type="GO" id="GO:0033214">
    <property type="term" value="P:siderophore-iron import into cell"/>
    <property type="evidence" value="ECO:0007669"/>
    <property type="project" value="TreeGrafter"/>
</dbReference>
<feature type="transmembrane region" description="Helical" evidence="8">
    <location>
        <begin position="204"/>
        <end position="223"/>
    </location>
</feature>
<dbReference type="OrthoDB" id="9055647at2"/>
<dbReference type="EMBL" id="QJUP01000019">
    <property type="protein sequence ID" value="TBU94050.1"/>
    <property type="molecule type" value="Genomic_DNA"/>
</dbReference>
<evidence type="ECO:0000313" key="10">
    <source>
        <dbReference type="Proteomes" id="UP000292639"/>
    </source>
</evidence>
<proteinExistence type="inferred from homology"/>
<protein>
    <submittedName>
        <fullName evidence="9">Iron ABC transporter permease</fullName>
    </submittedName>
</protein>
<name>A0A4Q9R4X0_9GAMM</name>
<keyword evidence="3" id="KW-0813">Transport</keyword>
<dbReference type="Proteomes" id="UP000292639">
    <property type="component" value="Unassembled WGS sequence"/>
</dbReference>
<dbReference type="InterPro" id="IPR000522">
    <property type="entry name" value="ABC_transptr_permease_BtuC"/>
</dbReference>
<reference evidence="9 10" key="1">
    <citation type="submission" date="2018-06" db="EMBL/GenBank/DDBJ databases">
        <title>Three novel Pseudomonas species isolated from symptomatic oak.</title>
        <authorList>
            <person name="Bueno-Gonzalez V."/>
            <person name="Brady C."/>
        </authorList>
    </citation>
    <scope>NUCLEOTIDE SEQUENCE [LARGE SCALE GENOMIC DNA]</scope>
    <source>
        <strain evidence="9 10">P17C</strain>
    </source>
</reference>
<evidence type="ECO:0000256" key="3">
    <source>
        <dbReference type="ARBA" id="ARBA00022448"/>
    </source>
</evidence>
<keyword evidence="4" id="KW-1003">Cell membrane</keyword>
<keyword evidence="6 8" id="KW-1133">Transmembrane helix</keyword>
<dbReference type="Pfam" id="PF01032">
    <property type="entry name" value="FecCD"/>
    <property type="match status" value="1"/>
</dbReference>
<keyword evidence="5 8" id="KW-0812">Transmembrane</keyword>
<feature type="transmembrane region" description="Helical" evidence="8">
    <location>
        <begin position="257"/>
        <end position="281"/>
    </location>
</feature>
<feature type="transmembrane region" description="Helical" evidence="8">
    <location>
        <begin position="319"/>
        <end position="340"/>
    </location>
</feature>
<evidence type="ECO:0000256" key="6">
    <source>
        <dbReference type="ARBA" id="ARBA00022989"/>
    </source>
</evidence>
<accession>A0A4Q9R4X0</accession>
<dbReference type="GO" id="GO:0005886">
    <property type="term" value="C:plasma membrane"/>
    <property type="evidence" value="ECO:0007669"/>
    <property type="project" value="UniProtKB-SubCell"/>
</dbReference>
<feature type="transmembrane region" description="Helical" evidence="8">
    <location>
        <begin position="102"/>
        <end position="124"/>
    </location>
</feature>